<accession>A0A7D9M6S8</accession>
<feature type="non-terminal residue" evidence="1">
    <location>
        <position position="184"/>
    </location>
</feature>
<evidence type="ECO:0000313" key="2">
    <source>
        <dbReference type="Proteomes" id="UP001152795"/>
    </source>
</evidence>
<dbReference type="InterPro" id="IPR036364">
    <property type="entry name" value="SEA_dom_sf"/>
</dbReference>
<protein>
    <submittedName>
        <fullName evidence="1">Uncharacterized protein</fullName>
    </submittedName>
</protein>
<organism evidence="1 2">
    <name type="scientific">Paramuricea clavata</name>
    <name type="common">Red gorgonian</name>
    <name type="synonym">Violescent sea-whip</name>
    <dbReference type="NCBI Taxonomy" id="317549"/>
    <lineage>
        <taxon>Eukaryota</taxon>
        <taxon>Metazoa</taxon>
        <taxon>Cnidaria</taxon>
        <taxon>Anthozoa</taxon>
        <taxon>Octocorallia</taxon>
        <taxon>Malacalcyonacea</taxon>
        <taxon>Plexauridae</taxon>
        <taxon>Paramuricea</taxon>
    </lineage>
</organism>
<proteinExistence type="predicted"/>
<dbReference type="EMBL" id="CACRXK020030377">
    <property type="protein sequence ID" value="CAB4042559.1"/>
    <property type="molecule type" value="Genomic_DNA"/>
</dbReference>
<evidence type="ECO:0000313" key="1">
    <source>
        <dbReference type="EMBL" id="CAB4042559.1"/>
    </source>
</evidence>
<sequence length="184" mass="20677">MVIYLYNIYDNFWTGKYKWLSYKYNFVKFLDGTVFGPTGYQATIPREGTVTFAVVIVIAETFVTDLQNDSSPAFKNMTRRFLEFLIPLYQTRTGFLGIIFISYSQGSVVANTELLFNSSEPIPTVEEVRSPIAEARDNGSAPFTIESIQVTKKGESQDGFEAWKIGVAVCLAFVLLLLIFISAV</sequence>
<dbReference type="InterPro" id="IPR000082">
    <property type="entry name" value="SEA_dom"/>
</dbReference>
<gene>
    <name evidence="1" type="ORF">PACLA_8A051324</name>
</gene>
<dbReference type="PROSITE" id="PS50024">
    <property type="entry name" value="SEA"/>
    <property type="match status" value="1"/>
</dbReference>
<name>A0A7D9M6S8_PARCT</name>
<comment type="caution">
    <text evidence="1">The sequence shown here is derived from an EMBL/GenBank/DDBJ whole genome shotgun (WGS) entry which is preliminary data.</text>
</comment>
<dbReference type="AlphaFoldDB" id="A0A7D9M6S8"/>
<dbReference type="Pfam" id="PF01390">
    <property type="entry name" value="SEA"/>
    <property type="match status" value="1"/>
</dbReference>
<dbReference type="OrthoDB" id="8965174at2759"/>
<dbReference type="SUPFAM" id="SSF82671">
    <property type="entry name" value="SEA domain"/>
    <property type="match status" value="1"/>
</dbReference>
<dbReference type="Proteomes" id="UP001152795">
    <property type="component" value="Unassembled WGS sequence"/>
</dbReference>
<reference evidence="1" key="1">
    <citation type="submission" date="2020-04" db="EMBL/GenBank/DDBJ databases">
        <authorList>
            <person name="Alioto T."/>
            <person name="Alioto T."/>
            <person name="Gomez Garrido J."/>
        </authorList>
    </citation>
    <scope>NUCLEOTIDE SEQUENCE</scope>
    <source>
        <strain evidence="1">A484AB</strain>
    </source>
</reference>
<keyword evidence="2" id="KW-1185">Reference proteome</keyword>